<dbReference type="Proteomes" id="UP000002489">
    <property type="component" value="Unassembled WGS sequence"/>
</dbReference>
<reference evidence="1" key="2">
    <citation type="submission" date="2025-08" db="UniProtKB">
        <authorList>
            <consortium name="EnsemblFungi"/>
        </authorList>
    </citation>
    <scope>IDENTIFICATION</scope>
    <source>
        <strain evidence="1">4287 / CBS 123668 / FGSC 9935 / NRRL 34936</strain>
    </source>
</reference>
<organism evidence="1 2">
    <name type="scientific">Fusarium oxysporum (strain Fo5176)</name>
    <name type="common">Fusarium vascular wilt</name>
    <dbReference type="NCBI Taxonomy" id="660025"/>
    <lineage>
        <taxon>Eukaryota</taxon>
        <taxon>Fungi</taxon>
        <taxon>Dikarya</taxon>
        <taxon>Ascomycota</taxon>
        <taxon>Pezizomycotina</taxon>
        <taxon>Sordariomycetes</taxon>
        <taxon>Hypocreomycetidae</taxon>
        <taxon>Hypocreales</taxon>
        <taxon>Nectriaceae</taxon>
        <taxon>Fusarium</taxon>
        <taxon>Fusarium oxysporum species complex</taxon>
    </lineage>
</organism>
<accession>A0A0D2XWE1</accession>
<dbReference type="VEuPathDB" id="FungiDB:FOXG_08307"/>
<dbReference type="AlphaFoldDB" id="A0A0D2XWE1"/>
<gene>
    <name evidence="1" type="primary">28949950</name>
</gene>
<reference evidence="2" key="1">
    <citation type="journal article" date="2012" name="Mol. Plant Microbe Interact.">
        <title>A highly conserved effector in Fusarium oxysporum is required for full virulence on Arabidopsis.</title>
        <authorList>
            <person name="Thatcher L.F."/>
            <person name="Gardiner D.M."/>
            <person name="Kazan K."/>
            <person name="Manners J."/>
        </authorList>
    </citation>
    <scope>NUCLEOTIDE SEQUENCE [LARGE SCALE GENOMIC DNA]</scope>
    <source>
        <strain evidence="2">Fo5176</strain>
    </source>
</reference>
<evidence type="ECO:0000313" key="2">
    <source>
        <dbReference type="Proteomes" id="UP000002489"/>
    </source>
</evidence>
<proteinExistence type="predicted"/>
<evidence type="ECO:0000313" key="1">
    <source>
        <dbReference type="EnsemblFungi" id="FOXG_08307P0"/>
    </source>
</evidence>
<dbReference type="EnsemblFungi" id="FOXG_08307T0">
    <property type="protein sequence ID" value="FOXG_08307P0"/>
    <property type="gene ID" value="FOXG_08307"/>
</dbReference>
<protein>
    <submittedName>
        <fullName evidence="1">Uncharacterized protein</fullName>
    </submittedName>
</protein>
<sequence length="55" mass="6247">MHSSPAESIILSLECHRWRPYVEVNRQNTSRSTPGTLPRHIRPPTTITSILPAKL</sequence>
<name>A0A0D2XWE1_FUSOF</name>